<keyword evidence="7" id="KW-1185">Reference proteome</keyword>
<organism evidence="6 7">
    <name type="scientific">Geodia barretti</name>
    <name type="common">Barrett's horny sponge</name>
    <dbReference type="NCBI Taxonomy" id="519541"/>
    <lineage>
        <taxon>Eukaryota</taxon>
        <taxon>Metazoa</taxon>
        <taxon>Porifera</taxon>
        <taxon>Demospongiae</taxon>
        <taxon>Heteroscleromorpha</taxon>
        <taxon>Tetractinellida</taxon>
        <taxon>Astrophorina</taxon>
        <taxon>Geodiidae</taxon>
        <taxon>Geodia</taxon>
    </lineage>
</organism>
<evidence type="ECO:0000256" key="1">
    <source>
        <dbReference type="ARBA" id="ARBA00004479"/>
    </source>
</evidence>
<keyword evidence="4 5" id="KW-1133">Transmembrane helix</keyword>
<dbReference type="AlphaFoldDB" id="A0AA35RTN4"/>
<evidence type="ECO:0000313" key="7">
    <source>
        <dbReference type="Proteomes" id="UP001174909"/>
    </source>
</evidence>
<dbReference type="PANTHER" id="PTHR13055">
    <property type="entry name" value="TUMOR ENDOTHELIAL MARKER 7 RELATED"/>
    <property type="match status" value="1"/>
</dbReference>
<comment type="subcellular location">
    <subcellularLocation>
        <location evidence="1">Membrane</location>
        <topology evidence="1">Single-pass type I membrane protein</topology>
    </subcellularLocation>
</comment>
<evidence type="ECO:0000256" key="2">
    <source>
        <dbReference type="ARBA" id="ARBA00022692"/>
    </source>
</evidence>
<keyword evidence="2 5" id="KW-0812">Transmembrane</keyword>
<name>A0AA35RTN4_GEOBA</name>
<reference evidence="6" key="1">
    <citation type="submission" date="2023-03" db="EMBL/GenBank/DDBJ databases">
        <authorList>
            <person name="Steffen K."/>
            <person name="Cardenas P."/>
        </authorList>
    </citation>
    <scope>NUCLEOTIDE SEQUENCE</scope>
</reference>
<evidence type="ECO:0000256" key="3">
    <source>
        <dbReference type="ARBA" id="ARBA00022729"/>
    </source>
</evidence>
<dbReference type="PANTHER" id="PTHR13055:SF12">
    <property type="entry name" value="LD40707P"/>
    <property type="match status" value="1"/>
</dbReference>
<evidence type="ECO:0000256" key="5">
    <source>
        <dbReference type="SAM" id="Phobius"/>
    </source>
</evidence>
<feature type="transmembrane region" description="Helical" evidence="5">
    <location>
        <begin position="17"/>
        <end position="35"/>
    </location>
</feature>
<proteinExistence type="predicted"/>
<comment type="caution">
    <text evidence="6">The sequence shown here is derived from an EMBL/GenBank/DDBJ whole genome shotgun (WGS) entry which is preliminary data.</text>
</comment>
<protein>
    <submittedName>
        <fullName evidence="6">Plexin domain-containing protein 1</fullName>
    </submittedName>
</protein>
<accession>A0AA35RTN4</accession>
<feature type="non-terminal residue" evidence="6">
    <location>
        <position position="1"/>
    </location>
</feature>
<dbReference type="GO" id="GO:0016020">
    <property type="term" value="C:membrane"/>
    <property type="evidence" value="ECO:0007669"/>
    <property type="project" value="UniProtKB-SubCell"/>
</dbReference>
<keyword evidence="3" id="KW-0732">Signal</keyword>
<keyword evidence="5" id="KW-0472">Membrane</keyword>
<dbReference type="EMBL" id="CASHTH010001503">
    <property type="protein sequence ID" value="CAI8016172.1"/>
    <property type="molecule type" value="Genomic_DNA"/>
</dbReference>
<dbReference type="Proteomes" id="UP001174909">
    <property type="component" value="Unassembled WGS sequence"/>
</dbReference>
<evidence type="ECO:0000313" key="6">
    <source>
        <dbReference type="EMBL" id="CAI8016172.1"/>
    </source>
</evidence>
<dbReference type="InterPro" id="IPR031152">
    <property type="entry name" value="PLXDC"/>
</dbReference>
<sequence>TSLSDIETTRNWKMTRVVVLLYYSTFLLHVSWTWGLDLRYRNAETEGRQQSVEATIERFTRAESNVTVSRDTHDYYRSTYYPPSHDMVGVLWQDLASMLDSGAVVDNFTTVSVLSGLRRFYEVHKLQFKFPFYGHTLESIVVTTGGFLYTGDLLHENLQHTQYIAPLQADFNPSHTDTGRILIMSTEERFTVQWDKIHNHAHLDDGPFTFQVSIFPTGVIHFVYQEDNNISYHALLYQQIPLLLDEIDNEHHPVEVGVSDAFYVIRNVSGSVTTSIFEYDRVSLDSNQNLTNSAYILSPLLNCASATSCEQCTNISSMTEFRCGWCDELQRCSDGIDRYRQDWLTAGCDDTQKSMCPTPTSTSKFSTTLPTTSPFAATTSVTPITIRLTTTSFTAAPLTTSPVTSLPLATSPVTSLRMATSINLPQTTTLVTPTTIRLNTTSFTAAPLTTSPVTSLPLATSINLPQSMIFSCTDTGSPSSSSTLSASAIAVTVITVHCCYLVWLYSTAIQHQG</sequence>
<evidence type="ECO:0000256" key="4">
    <source>
        <dbReference type="ARBA" id="ARBA00022989"/>
    </source>
</evidence>
<gene>
    <name evidence="6" type="ORF">GBAR_LOCUS9937</name>
</gene>